<gene>
    <name evidence="2" type="ORF">CAEBREN_21852</name>
</gene>
<evidence type="ECO:0000313" key="2">
    <source>
        <dbReference type="EMBL" id="EGT35121.1"/>
    </source>
</evidence>
<name>G0NP71_CAEBE</name>
<feature type="region of interest" description="Disordered" evidence="1">
    <location>
        <begin position="52"/>
        <end position="81"/>
    </location>
</feature>
<dbReference type="AlphaFoldDB" id="G0NP71"/>
<sequence length="175" mass="19542">MHPGQMRQRQFHALQQQVGIPNEEDHTNLFVKLNPLDDSNHEKLLLQTKFPSVSDFPWHPRSPPPGIPQPPQNMLHAPPGIQAPGLQGMMVMRPPAPSFYPQIPAVKRGREGVKRQGQSRQDEVITLGDSPNGSPELAQWTGVMKLMELGKKCKPSLHAREPAEEVKESCCPNKC</sequence>
<protein>
    <submittedName>
        <fullName evidence="2">Uncharacterized protein</fullName>
    </submittedName>
</protein>
<accession>G0NP71</accession>
<keyword evidence="3" id="KW-1185">Reference proteome</keyword>
<reference evidence="3" key="1">
    <citation type="submission" date="2011-07" db="EMBL/GenBank/DDBJ databases">
        <authorList>
            <consortium name="Caenorhabditis brenneri Sequencing and Analysis Consortium"/>
            <person name="Wilson R.K."/>
        </authorList>
    </citation>
    <scope>NUCLEOTIDE SEQUENCE [LARGE SCALE GENOMIC DNA]</scope>
    <source>
        <strain evidence="3">PB2801</strain>
    </source>
</reference>
<evidence type="ECO:0000256" key="1">
    <source>
        <dbReference type="SAM" id="MobiDB-lite"/>
    </source>
</evidence>
<dbReference type="EMBL" id="GL379919">
    <property type="protein sequence ID" value="EGT35121.1"/>
    <property type="molecule type" value="Genomic_DNA"/>
</dbReference>
<dbReference type="Proteomes" id="UP000008068">
    <property type="component" value="Unassembled WGS sequence"/>
</dbReference>
<evidence type="ECO:0000313" key="3">
    <source>
        <dbReference type="Proteomes" id="UP000008068"/>
    </source>
</evidence>
<proteinExistence type="predicted"/>
<feature type="region of interest" description="Disordered" evidence="1">
    <location>
        <begin position="114"/>
        <end position="135"/>
    </location>
</feature>
<organism evidence="3">
    <name type="scientific">Caenorhabditis brenneri</name>
    <name type="common">Nematode worm</name>
    <dbReference type="NCBI Taxonomy" id="135651"/>
    <lineage>
        <taxon>Eukaryota</taxon>
        <taxon>Metazoa</taxon>
        <taxon>Ecdysozoa</taxon>
        <taxon>Nematoda</taxon>
        <taxon>Chromadorea</taxon>
        <taxon>Rhabditida</taxon>
        <taxon>Rhabditina</taxon>
        <taxon>Rhabditomorpha</taxon>
        <taxon>Rhabditoidea</taxon>
        <taxon>Rhabditidae</taxon>
        <taxon>Peloderinae</taxon>
        <taxon>Caenorhabditis</taxon>
    </lineage>
</organism>
<dbReference type="HOGENOM" id="CLU_1769685_0_0_1"/>
<dbReference type="InParanoid" id="G0NP71"/>
<feature type="compositionally biased region" description="Pro residues" evidence="1">
    <location>
        <begin position="60"/>
        <end position="71"/>
    </location>
</feature>